<keyword evidence="2" id="KW-1185">Reference proteome</keyword>
<proteinExistence type="predicted"/>
<dbReference type="VEuPathDB" id="TriTrypDB:ADEAN_000688400"/>
<dbReference type="Proteomes" id="UP000515908">
    <property type="component" value="Chromosome 13"/>
</dbReference>
<organism evidence="1 2">
    <name type="scientific">Angomonas deanei</name>
    <dbReference type="NCBI Taxonomy" id="59799"/>
    <lineage>
        <taxon>Eukaryota</taxon>
        <taxon>Discoba</taxon>
        <taxon>Euglenozoa</taxon>
        <taxon>Kinetoplastea</taxon>
        <taxon>Metakinetoplastina</taxon>
        <taxon>Trypanosomatida</taxon>
        <taxon>Trypanosomatidae</taxon>
        <taxon>Strigomonadinae</taxon>
        <taxon>Angomonas</taxon>
    </lineage>
</organism>
<accession>A0A7G2CIY4</accession>
<gene>
    <name evidence="1" type="ORF">ADEAN_000688400</name>
</gene>
<evidence type="ECO:0000313" key="1">
    <source>
        <dbReference type="EMBL" id="CAD2219379.1"/>
    </source>
</evidence>
<name>A0A7G2CIY4_9TRYP</name>
<protein>
    <submittedName>
        <fullName evidence="1">Uncharacterized protein</fullName>
    </submittedName>
</protein>
<sequence length="208" mass="23402">MTHGYDRRLCWRGGRGHRRSCLQLPILTRPAQGGKTLRGGLLDDLLKVLQATVRQLQLFLYFCPYGLGTQLGPLLSRHPHDQSIHIHSHGVGVGGATTLLPWSFPRRRLFCLSHSLFRLLLLLFRQLFLRRADPFVRGFHKKVTDGVGEGFYLLRDGCVDVKHTHLLDQLLLGECLQFGGHLLPPRRCEPLERGAGLPPLPCPPSTAE</sequence>
<dbReference type="AlphaFoldDB" id="A0A7G2CIY4"/>
<evidence type="ECO:0000313" key="2">
    <source>
        <dbReference type="Proteomes" id="UP000515908"/>
    </source>
</evidence>
<dbReference type="EMBL" id="LR877157">
    <property type="protein sequence ID" value="CAD2219379.1"/>
    <property type="molecule type" value="Genomic_DNA"/>
</dbReference>
<reference evidence="1 2" key="1">
    <citation type="submission" date="2020-08" db="EMBL/GenBank/DDBJ databases">
        <authorList>
            <person name="Newling K."/>
            <person name="Davey J."/>
            <person name="Forrester S."/>
        </authorList>
    </citation>
    <scope>NUCLEOTIDE SEQUENCE [LARGE SCALE GENOMIC DNA]</scope>
    <source>
        <strain evidence="2">Crithidia deanei Carvalho (ATCC PRA-265)</strain>
    </source>
</reference>